<evidence type="ECO:0000259" key="18">
    <source>
        <dbReference type="PROSITE" id="PS50235"/>
    </source>
</evidence>
<comment type="similarity">
    <text evidence="2 15">Belongs to the peptidase C19 family.</text>
</comment>
<dbReference type="InterPro" id="IPR016652">
    <property type="entry name" value="Ubiquitinyl_hydrolase"/>
</dbReference>
<evidence type="ECO:0000256" key="5">
    <source>
        <dbReference type="ARBA" id="ARBA00022737"/>
    </source>
</evidence>
<dbReference type="SMART" id="SM00290">
    <property type="entry name" value="ZnF_UBP"/>
    <property type="match status" value="1"/>
</dbReference>
<dbReference type="Gene3D" id="3.30.40.10">
    <property type="entry name" value="Zinc/RING finger domain, C3HC4 (zinc finger)"/>
    <property type="match status" value="2"/>
</dbReference>
<organism evidence="20 21">
    <name type="scientific">Oryzias sinensis</name>
    <name type="common">Chinese medaka</name>
    <dbReference type="NCBI Taxonomy" id="183150"/>
    <lineage>
        <taxon>Eukaryota</taxon>
        <taxon>Metazoa</taxon>
        <taxon>Chordata</taxon>
        <taxon>Craniata</taxon>
        <taxon>Vertebrata</taxon>
        <taxon>Euteleostomi</taxon>
        <taxon>Actinopterygii</taxon>
        <taxon>Neopterygii</taxon>
        <taxon>Teleostei</taxon>
        <taxon>Neoteleostei</taxon>
        <taxon>Acanthomorphata</taxon>
        <taxon>Ovalentaria</taxon>
        <taxon>Atherinomorphae</taxon>
        <taxon>Beloniformes</taxon>
        <taxon>Adrianichthyidae</taxon>
        <taxon>Oryziinae</taxon>
        <taxon>Oryzias</taxon>
    </lineage>
</organism>
<dbReference type="InterPro" id="IPR009060">
    <property type="entry name" value="UBA-like_sf"/>
</dbReference>
<feature type="binding site" evidence="12">
    <location>
        <position position="197"/>
    </location>
    <ligand>
        <name>substrate</name>
    </ligand>
</feature>
<dbReference type="Gene3D" id="3.90.70.10">
    <property type="entry name" value="Cysteine proteinases"/>
    <property type="match status" value="1"/>
</dbReference>
<accession>A0A8C7Z8G9</accession>
<keyword evidence="5" id="KW-0677">Repeat</keyword>
<evidence type="ECO:0000256" key="2">
    <source>
        <dbReference type="ARBA" id="ARBA00009085"/>
    </source>
</evidence>
<evidence type="ECO:0000256" key="11">
    <source>
        <dbReference type="PIRSR" id="PIRSR016308-1"/>
    </source>
</evidence>
<keyword evidence="21" id="KW-1185">Reference proteome</keyword>
<dbReference type="PROSITE" id="PS50030">
    <property type="entry name" value="UBA"/>
    <property type="match status" value="2"/>
</dbReference>
<evidence type="ECO:0000313" key="21">
    <source>
        <dbReference type="Proteomes" id="UP000694383"/>
    </source>
</evidence>
<feature type="domain" description="USP" evidence="18">
    <location>
        <begin position="264"/>
        <end position="758"/>
    </location>
</feature>
<evidence type="ECO:0000256" key="13">
    <source>
        <dbReference type="PIRSR" id="PIRSR016308-3"/>
    </source>
</evidence>
<keyword evidence="8 15" id="KW-0378">Hydrolase</keyword>
<proteinExistence type="inferred from homology"/>
<evidence type="ECO:0000256" key="3">
    <source>
        <dbReference type="ARBA" id="ARBA00022670"/>
    </source>
</evidence>
<dbReference type="Ensembl" id="ENSOSIT00000041311.1">
    <property type="protein sequence ID" value="ENSOSIP00000039197.1"/>
    <property type="gene ID" value="ENSOSIG00000017062.1"/>
</dbReference>
<dbReference type="InterPro" id="IPR013083">
    <property type="entry name" value="Znf_RING/FYVE/PHD"/>
</dbReference>
<dbReference type="PANTHER" id="PTHR21646:SF10">
    <property type="entry name" value="UBIQUITIN CARBOXYL-TERMINAL HYDROLASE 14"/>
    <property type="match status" value="1"/>
</dbReference>
<dbReference type="FunFam" id="3.30.40.10:FF:000026">
    <property type="entry name" value="Ubiquitin carboxyl-terminal hydrolase"/>
    <property type="match status" value="1"/>
</dbReference>
<sequence>MKRFFSFKCCSGSSKVVMGDVGEILMSVLSTIRVPKPGDRVHKDECALSFASPESEGGLYVCMNSFLGFGSQYVERHHARTGQRAYLHITRTRKAKVDCNDISSFQWDGEVRQESKHAADLKQLDNGLKIPPTGWRCEVCDLQENLWMNLTDGKVLCGRRYFDGTGGNNHALLHFQETGYPLAVKLGTITPDGADVYSYDEDDMVLDSKLAEHLSHFGIDMMTMEKTERTMTELEIAVNQRVGEWEVIQESGTTLRPLFGPGLTGMKNLGNSCYLNSVMQVLFTIPDFQNKYVANIDKIIDEAPSDPTQDFKTQVLVQFLSFITVEIKHQIGIAPRMFKALVGRGHPEFSTNRQQDAQEFLLHFINMVERNCRSGSNPSEAFRFLVEDRIVCQQSQKAKYTQRVEYIVQLPVPMDQATNTEELQEAEQRREEGDSSAPTVRAQIPFTACMAALSEPEILTDFWSSAVQAKTAATKMTRFASFPDHLVIQIKKFTFGLDWVPKKLDVSIDVPDTLDLSALRATGQQPGEELLPEVAPPPLMTPDVEVKALPLHPLSAPVLDDSTVSQLCEMGFPLEACRKAVYYTGNTGIDSAMNWIMGHMDDSDFSAPLVLPGGSSGPGSTPTESLSEEHLATIVSMGFSRDQATKALRATSNVLDRAVDWIFSHLDDLESMDVSEGGRSAVESEGGRDPPPGPRVRDGPGKYELFAFISHMGTSTMCGHYVCHIKKDQQWVIFNDQKVCASEKPPKDLGYLYFYRRVTE</sequence>
<dbReference type="PIRSF" id="PIRSF016308">
    <property type="entry name" value="UBP"/>
    <property type="match status" value="1"/>
</dbReference>
<dbReference type="PANTHER" id="PTHR21646">
    <property type="entry name" value="UBIQUITIN CARBOXYL-TERMINAL HYDROLASE"/>
    <property type="match status" value="1"/>
</dbReference>
<reference evidence="20" key="1">
    <citation type="submission" date="2025-08" db="UniProtKB">
        <authorList>
            <consortium name="Ensembl"/>
        </authorList>
    </citation>
    <scope>IDENTIFICATION</scope>
</reference>
<keyword evidence="3 15" id="KW-0645">Protease</keyword>
<evidence type="ECO:0000256" key="6">
    <source>
        <dbReference type="ARBA" id="ARBA00022771"/>
    </source>
</evidence>
<evidence type="ECO:0000256" key="12">
    <source>
        <dbReference type="PIRSR" id="PIRSR016308-2"/>
    </source>
</evidence>
<feature type="binding site" evidence="13">
    <location>
        <position position="157"/>
    </location>
    <ligand>
        <name>Zn(2+)</name>
        <dbReference type="ChEBI" id="CHEBI:29105"/>
    </ligand>
</feature>
<feature type="region of interest" description="Disordered" evidence="16">
    <location>
        <begin position="674"/>
        <end position="699"/>
    </location>
</feature>
<dbReference type="Pfam" id="PF02148">
    <property type="entry name" value="zf-UBP"/>
    <property type="match status" value="1"/>
</dbReference>
<reference evidence="20" key="2">
    <citation type="submission" date="2025-09" db="UniProtKB">
        <authorList>
            <consortium name="Ensembl"/>
        </authorList>
    </citation>
    <scope>IDENTIFICATION</scope>
</reference>
<feature type="binding site" evidence="12">
    <location>
        <position position="202"/>
    </location>
    <ligand>
        <name>substrate</name>
    </ligand>
</feature>
<dbReference type="GO" id="GO:0006508">
    <property type="term" value="P:proteolysis"/>
    <property type="evidence" value="ECO:0007669"/>
    <property type="project" value="UniProtKB-KW"/>
</dbReference>
<dbReference type="Pfam" id="PF00627">
    <property type="entry name" value="UBA"/>
    <property type="match status" value="2"/>
</dbReference>
<dbReference type="SMART" id="SM00165">
    <property type="entry name" value="UBA"/>
    <property type="match status" value="2"/>
</dbReference>
<dbReference type="GO" id="GO:0004843">
    <property type="term" value="F:cysteine-type deubiquitinase activity"/>
    <property type="evidence" value="ECO:0007669"/>
    <property type="project" value="UniProtKB-UniRule"/>
</dbReference>
<feature type="binding site" evidence="13">
    <location>
        <position position="137"/>
    </location>
    <ligand>
        <name>Zn(2+)</name>
        <dbReference type="ChEBI" id="CHEBI:29105"/>
    </ligand>
</feature>
<dbReference type="InterPro" id="IPR001607">
    <property type="entry name" value="Znf_UBP"/>
</dbReference>
<keyword evidence="4 13" id="KW-0479">Metal-binding</keyword>
<feature type="binding site" evidence="13">
    <location>
        <position position="170"/>
    </location>
    <ligand>
        <name>Zn(2+)</name>
        <dbReference type="ChEBI" id="CHEBI:29105"/>
    </ligand>
</feature>
<dbReference type="GO" id="GO:0008270">
    <property type="term" value="F:zinc ion binding"/>
    <property type="evidence" value="ECO:0007669"/>
    <property type="project" value="UniProtKB-KW"/>
</dbReference>
<dbReference type="PROSITE" id="PS50271">
    <property type="entry name" value="ZF_UBP"/>
    <property type="match status" value="1"/>
</dbReference>
<dbReference type="Gene3D" id="1.10.8.10">
    <property type="entry name" value="DNA helicase RuvA subunit, C-terminal domain"/>
    <property type="match status" value="2"/>
</dbReference>
<dbReference type="GeneTree" id="ENSGT00940000156036"/>
<evidence type="ECO:0000259" key="17">
    <source>
        <dbReference type="PROSITE" id="PS50030"/>
    </source>
</evidence>
<evidence type="ECO:0000256" key="7">
    <source>
        <dbReference type="ARBA" id="ARBA00022786"/>
    </source>
</evidence>
<dbReference type="GO" id="GO:0016579">
    <property type="term" value="P:protein deubiquitination"/>
    <property type="evidence" value="ECO:0007669"/>
    <property type="project" value="InterPro"/>
</dbReference>
<dbReference type="CDD" id="cd02658">
    <property type="entry name" value="Peptidase_C19B"/>
    <property type="match status" value="1"/>
</dbReference>
<dbReference type="PROSITE" id="PS50235">
    <property type="entry name" value="USP_3"/>
    <property type="match status" value="1"/>
</dbReference>
<dbReference type="Pfam" id="PF00443">
    <property type="entry name" value="UCH"/>
    <property type="match status" value="1"/>
</dbReference>
<evidence type="ECO:0000313" key="20">
    <source>
        <dbReference type="Ensembl" id="ENSOSIP00000039197.1"/>
    </source>
</evidence>
<dbReference type="AlphaFoldDB" id="A0A8C7Z8G9"/>
<dbReference type="InterPro" id="IPR028889">
    <property type="entry name" value="USP"/>
</dbReference>
<comment type="catalytic activity">
    <reaction evidence="1 15">
        <text>Thiol-dependent hydrolysis of ester, thioester, amide, peptide and isopeptide bonds formed by the C-terminal Gly of ubiquitin (a 76-residue protein attached to proteins as an intracellular targeting signal).</text>
        <dbReference type="EC" id="3.4.19.12"/>
    </reaction>
</comment>
<keyword evidence="10 13" id="KW-0862">Zinc</keyword>
<feature type="region of interest" description="Disordered" evidence="16">
    <location>
        <begin position="420"/>
        <end position="439"/>
    </location>
</feature>
<dbReference type="InterPro" id="IPR001394">
    <property type="entry name" value="Peptidase_C19_UCH"/>
</dbReference>
<dbReference type="InterPro" id="IPR015940">
    <property type="entry name" value="UBA"/>
</dbReference>
<feature type="binding site" evidence="12">
    <location>
        <position position="199"/>
    </location>
    <ligand>
        <name>substrate</name>
    </ligand>
</feature>
<name>A0A8C7Z8G9_9TELE</name>
<feature type="active site" description="Nucleophile" evidence="11">
    <location>
        <position position="273"/>
    </location>
</feature>
<dbReference type="PROSITE" id="PS00973">
    <property type="entry name" value="USP_2"/>
    <property type="match status" value="1"/>
</dbReference>
<keyword evidence="6 14" id="KW-0863">Zinc-finger</keyword>
<dbReference type="InterPro" id="IPR041432">
    <property type="entry name" value="UBP13_Znf-UBP_var"/>
</dbReference>
<evidence type="ECO:0000259" key="19">
    <source>
        <dbReference type="PROSITE" id="PS50271"/>
    </source>
</evidence>
<dbReference type="InterPro" id="IPR050185">
    <property type="entry name" value="Ub_carboxyl-term_hydrolase"/>
</dbReference>
<dbReference type="PROSITE" id="PS00972">
    <property type="entry name" value="USP_1"/>
    <property type="match status" value="1"/>
</dbReference>
<dbReference type="InterPro" id="IPR038765">
    <property type="entry name" value="Papain-like_cys_pep_sf"/>
</dbReference>
<feature type="binding site" evidence="13">
    <location>
        <position position="140"/>
    </location>
    <ligand>
        <name>Zn(2+)</name>
        <dbReference type="ChEBI" id="CHEBI:29105"/>
    </ligand>
</feature>
<protein>
    <recommendedName>
        <fullName evidence="15">Ubiquitin carboxyl-terminal hydrolase</fullName>
        <ecNumber evidence="15">3.4.19.12</ecNumber>
    </recommendedName>
</protein>
<dbReference type="SUPFAM" id="SSF57850">
    <property type="entry name" value="RING/U-box"/>
    <property type="match status" value="1"/>
</dbReference>
<dbReference type="SUPFAM" id="SSF54001">
    <property type="entry name" value="Cysteine proteinases"/>
    <property type="match status" value="1"/>
</dbReference>
<feature type="domain" description="UBA" evidence="17">
    <location>
        <begin position="558"/>
        <end position="599"/>
    </location>
</feature>
<evidence type="ECO:0000256" key="10">
    <source>
        <dbReference type="ARBA" id="ARBA00022833"/>
    </source>
</evidence>
<dbReference type="Pfam" id="PF17807">
    <property type="entry name" value="zf-UBP_var"/>
    <property type="match status" value="1"/>
</dbReference>
<evidence type="ECO:0000256" key="4">
    <source>
        <dbReference type="ARBA" id="ARBA00022723"/>
    </source>
</evidence>
<dbReference type="Proteomes" id="UP000694383">
    <property type="component" value="Unplaced"/>
</dbReference>
<evidence type="ECO:0000256" key="8">
    <source>
        <dbReference type="ARBA" id="ARBA00022801"/>
    </source>
</evidence>
<dbReference type="CDD" id="cd14386">
    <property type="entry name" value="UBA2_UBP5"/>
    <property type="match status" value="1"/>
</dbReference>
<keyword evidence="7 15" id="KW-0833">Ubl conjugation pathway</keyword>
<dbReference type="InterPro" id="IPR018200">
    <property type="entry name" value="USP_CS"/>
</dbReference>
<dbReference type="FunFam" id="3.90.70.10:FF:000042">
    <property type="entry name" value="Ubiquitin carboxyl-terminal hydrolase"/>
    <property type="match status" value="1"/>
</dbReference>
<feature type="binding site" evidence="12">
    <location>
        <position position="147"/>
    </location>
    <ligand>
        <name>substrate</name>
    </ligand>
</feature>
<evidence type="ECO:0000256" key="14">
    <source>
        <dbReference type="PROSITE-ProRule" id="PRU00502"/>
    </source>
</evidence>
<feature type="binding site" evidence="12">
    <location>
        <begin position="159"/>
        <end position="162"/>
    </location>
    <ligand>
        <name>substrate</name>
    </ligand>
</feature>
<dbReference type="SUPFAM" id="SSF46934">
    <property type="entry name" value="UBA-like"/>
    <property type="match status" value="1"/>
</dbReference>
<evidence type="ECO:0000256" key="15">
    <source>
        <dbReference type="RuleBase" id="RU366025"/>
    </source>
</evidence>
<dbReference type="FunFam" id="1.10.8.10:FF:000016">
    <property type="entry name" value="Ubiquitin carboxyl-terminal hydrolase"/>
    <property type="match status" value="1"/>
</dbReference>
<keyword evidence="9 15" id="KW-0788">Thiol protease</keyword>
<dbReference type="EC" id="3.4.19.12" evidence="15"/>
<feature type="active site" description="Proton acceptor" evidence="11">
    <location>
        <position position="720"/>
    </location>
</feature>
<feature type="domain" description="UBA" evidence="17">
    <location>
        <begin position="625"/>
        <end position="665"/>
    </location>
</feature>
<dbReference type="CDD" id="cd14294">
    <property type="entry name" value="UBA1_UBP5_like"/>
    <property type="match status" value="1"/>
</dbReference>
<evidence type="ECO:0000256" key="9">
    <source>
        <dbReference type="ARBA" id="ARBA00022807"/>
    </source>
</evidence>
<feature type="domain" description="UBP-type" evidence="19">
    <location>
        <begin position="113"/>
        <end position="221"/>
    </location>
</feature>
<evidence type="ECO:0000256" key="16">
    <source>
        <dbReference type="SAM" id="MobiDB-lite"/>
    </source>
</evidence>
<evidence type="ECO:0000256" key="1">
    <source>
        <dbReference type="ARBA" id="ARBA00000707"/>
    </source>
</evidence>